<gene>
    <name evidence="1" type="ORF">Fmac_026141</name>
</gene>
<organism evidence="1 2">
    <name type="scientific">Flemingia macrophylla</name>
    <dbReference type="NCBI Taxonomy" id="520843"/>
    <lineage>
        <taxon>Eukaryota</taxon>
        <taxon>Viridiplantae</taxon>
        <taxon>Streptophyta</taxon>
        <taxon>Embryophyta</taxon>
        <taxon>Tracheophyta</taxon>
        <taxon>Spermatophyta</taxon>
        <taxon>Magnoliopsida</taxon>
        <taxon>eudicotyledons</taxon>
        <taxon>Gunneridae</taxon>
        <taxon>Pentapetalae</taxon>
        <taxon>rosids</taxon>
        <taxon>fabids</taxon>
        <taxon>Fabales</taxon>
        <taxon>Fabaceae</taxon>
        <taxon>Papilionoideae</taxon>
        <taxon>50 kb inversion clade</taxon>
        <taxon>NPAAA clade</taxon>
        <taxon>indigoferoid/millettioid clade</taxon>
        <taxon>Phaseoleae</taxon>
        <taxon>Flemingia</taxon>
    </lineage>
</organism>
<protein>
    <submittedName>
        <fullName evidence="1">Uncharacterized protein</fullName>
    </submittedName>
</protein>
<dbReference type="EMBL" id="JBGMDY010000009">
    <property type="protein sequence ID" value="KAL2321762.1"/>
    <property type="molecule type" value="Genomic_DNA"/>
</dbReference>
<evidence type="ECO:0000313" key="1">
    <source>
        <dbReference type="EMBL" id="KAL2321762.1"/>
    </source>
</evidence>
<accession>A0ABD1LE08</accession>
<keyword evidence="2" id="KW-1185">Reference proteome</keyword>
<dbReference type="AlphaFoldDB" id="A0ABD1LE08"/>
<dbReference type="Proteomes" id="UP001603857">
    <property type="component" value="Unassembled WGS sequence"/>
</dbReference>
<comment type="caution">
    <text evidence="1">The sequence shown here is derived from an EMBL/GenBank/DDBJ whole genome shotgun (WGS) entry which is preliminary data.</text>
</comment>
<evidence type="ECO:0000313" key="2">
    <source>
        <dbReference type="Proteomes" id="UP001603857"/>
    </source>
</evidence>
<sequence length="206" mass="23712">MVWRNASNDGEECVRWCGWDGGVTKVLSEMTLNEKEGDATMQENKRKNNEFWALFCQVRRWDLFVVIGNMITWVTCGGITIHAWTEGYFSQIVGEVGELVQVDANTGTFQRIYYSRGENEQWKRQGERGGKCSEKIGPRDVNNFVHALSRNNEVHSREDVQFGEVNEMVGLRNKGHSIHEVAIEKDGNDENEETRWTSFSLDKILM</sequence>
<name>A0ABD1LE08_9FABA</name>
<proteinExistence type="predicted"/>
<reference evidence="1 2" key="1">
    <citation type="submission" date="2024-08" db="EMBL/GenBank/DDBJ databases">
        <title>Insights into the chromosomal genome structure of Flemingia macrophylla.</title>
        <authorList>
            <person name="Ding Y."/>
            <person name="Zhao Y."/>
            <person name="Bi W."/>
            <person name="Wu M."/>
            <person name="Zhao G."/>
            <person name="Gong Y."/>
            <person name="Li W."/>
            <person name="Zhang P."/>
        </authorList>
    </citation>
    <scope>NUCLEOTIDE SEQUENCE [LARGE SCALE GENOMIC DNA]</scope>
    <source>
        <strain evidence="1">DYQJB</strain>
        <tissue evidence="1">Leaf</tissue>
    </source>
</reference>